<name>A0ABP7VHX9_9BACI</name>
<gene>
    <name evidence="1" type="ORF">GCM10022410_11780</name>
</gene>
<dbReference type="PANTHER" id="PTHR10285">
    <property type="entry name" value="URIDINE KINASE"/>
    <property type="match status" value="1"/>
</dbReference>
<evidence type="ECO:0000313" key="1">
    <source>
        <dbReference type="EMBL" id="GAA4067198.1"/>
    </source>
</evidence>
<comment type="caution">
    <text evidence="1">The sequence shown here is derived from an EMBL/GenBank/DDBJ whole genome shotgun (WGS) entry which is preliminary data.</text>
</comment>
<keyword evidence="2" id="KW-1185">Reference proteome</keyword>
<reference evidence="2" key="1">
    <citation type="journal article" date="2019" name="Int. J. Syst. Evol. Microbiol.">
        <title>The Global Catalogue of Microorganisms (GCM) 10K type strain sequencing project: providing services to taxonomists for standard genome sequencing and annotation.</title>
        <authorList>
            <consortium name="The Broad Institute Genomics Platform"/>
            <consortium name="The Broad Institute Genome Sequencing Center for Infectious Disease"/>
            <person name="Wu L."/>
            <person name="Ma J."/>
        </authorList>
    </citation>
    <scope>NUCLEOTIDE SEQUENCE [LARGE SCALE GENOMIC DNA]</scope>
    <source>
        <strain evidence="2">JCM 17250</strain>
    </source>
</reference>
<sequence length="206" mass="23970">MSNLKSVQNASVAEEIYAPVFEKINQLSNDKHPILIGIDGSAGSGKSSLAKLLFDKFDCQVFHMDDFFLPFEMKTEQRLQEPGGNVHYERFLAEVLRPLKNGETISYHKYDCKLRMMVDTMDINSEKINIVEGVYSFHPLFLPFYNWKLFLKVNSAIQVDRIKQREGTQKLQRFINEWIPLENHYFSTLEIEQQADLIIDTSDLNQ</sequence>
<dbReference type="Proteomes" id="UP001501734">
    <property type="component" value="Unassembled WGS sequence"/>
</dbReference>
<evidence type="ECO:0000313" key="2">
    <source>
        <dbReference type="Proteomes" id="UP001501734"/>
    </source>
</evidence>
<protein>
    <submittedName>
        <fullName evidence="1">AAA family ATPase</fullName>
    </submittedName>
</protein>
<dbReference type="InterPro" id="IPR027417">
    <property type="entry name" value="P-loop_NTPase"/>
</dbReference>
<dbReference type="Gene3D" id="3.40.50.300">
    <property type="entry name" value="P-loop containing nucleotide triphosphate hydrolases"/>
    <property type="match status" value="1"/>
</dbReference>
<proteinExistence type="predicted"/>
<accession>A0ABP7VHX9</accession>
<organism evidence="1 2">
    <name type="scientific">Amphibacillus indicireducens</name>
    <dbReference type="NCBI Taxonomy" id="1076330"/>
    <lineage>
        <taxon>Bacteria</taxon>
        <taxon>Bacillati</taxon>
        <taxon>Bacillota</taxon>
        <taxon>Bacilli</taxon>
        <taxon>Bacillales</taxon>
        <taxon>Bacillaceae</taxon>
        <taxon>Amphibacillus</taxon>
    </lineage>
</organism>
<dbReference type="RefSeq" id="WP_344911287.1">
    <property type="nucleotide sequence ID" value="NZ_BAABDL010000063.1"/>
</dbReference>
<dbReference type="SUPFAM" id="SSF52540">
    <property type="entry name" value="P-loop containing nucleoside triphosphate hydrolases"/>
    <property type="match status" value="1"/>
</dbReference>
<dbReference type="EMBL" id="BAABDL010000063">
    <property type="protein sequence ID" value="GAA4067198.1"/>
    <property type="molecule type" value="Genomic_DNA"/>
</dbReference>